<keyword evidence="2" id="KW-1185">Reference proteome</keyword>
<gene>
    <name evidence="1" type="ORF">CTRU02_204824</name>
</gene>
<name>A0ACC3ZD77_COLTU</name>
<dbReference type="EMBL" id="VUJX02000002">
    <property type="protein sequence ID" value="KAL0942061.1"/>
    <property type="molecule type" value="Genomic_DNA"/>
</dbReference>
<evidence type="ECO:0000313" key="2">
    <source>
        <dbReference type="Proteomes" id="UP000805649"/>
    </source>
</evidence>
<evidence type="ECO:0000313" key="1">
    <source>
        <dbReference type="EMBL" id="KAL0942061.1"/>
    </source>
</evidence>
<proteinExistence type="predicted"/>
<accession>A0ACC3ZD77</accession>
<reference evidence="1 2" key="1">
    <citation type="journal article" date="2020" name="Phytopathology">
        <title>Genome Sequence Resources of Colletotrichum truncatum, C. plurivorum, C. musicola, and C. sojae: Four Species Pathogenic to Soybean (Glycine max).</title>
        <authorList>
            <person name="Rogerio F."/>
            <person name="Boufleur T.R."/>
            <person name="Ciampi-Guillardi M."/>
            <person name="Sukno S.A."/>
            <person name="Thon M.R."/>
            <person name="Massola Junior N.S."/>
            <person name="Baroncelli R."/>
        </authorList>
    </citation>
    <scope>NUCLEOTIDE SEQUENCE [LARGE SCALE GENOMIC DNA]</scope>
    <source>
        <strain evidence="1 2">CMES1059</strain>
    </source>
</reference>
<dbReference type="Proteomes" id="UP000805649">
    <property type="component" value="Unassembled WGS sequence"/>
</dbReference>
<protein>
    <submittedName>
        <fullName evidence="1">Uncharacterized protein</fullName>
    </submittedName>
</protein>
<comment type="caution">
    <text evidence="1">The sequence shown here is derived from an EMBL/GenBank/DDBJ whole genome shotgun (WGS) entry which is preliminary data.</text>
</comment>
<sequence>MYCISDLDHYIVNAELCLDHPIPFNHLFHFFHLFGISIVNDRTAKLHSISYFGWCLDTENVAVYSNLAETQNFNVSPQAISFPGFSGGSVLLSIFALDNAGNPIIKSFQLALGSVSMPVLVLGVDGNPVSGASITANATTYPGVGQSCITDNQGQCTFKNLPSTTIGLVARAGDNSIAVNGLAASSGLVTLRLMPYVDPDADASFDIDNGTSGWSGGITKITKVKRDAQLSVSTNGRYNLQSAAKSFPVRPFTTNAYIKYKFITSEVPGGYFGSQYNDYYSITIRSNTGAFVTVTNSMNALGLGAFDSSGATDWFTLSLPVPSNTDSSSLRKWETCSAKTVATVALAQQILCVSHPAQIRR</sequence>
<organism evidence="1 2">
    <name type="scientific">Colletotrichum truncatum</name>
    <name type="common">Anthracnose fungus</name>
    <name type="synonym">Colletotrichum capsici</name>
    <dbReference type="NCBI Taxonomy" id="5467"/>
    <lineage>
        <taxon>Eukaryota</taxon>
        <taxon>Fungi</taxon>
        <taxon>Dikarya</taxon>
        <taxon>Ascomycota</taxon>
        <taxon>Pezizomycotina</taxon>
        <taxon>Sordariomycetes</taxon>
        <taxon>Hypocreomycetidae</taxon>
        <taxon>Glomerellales</taxon>
        <taxon>Glomerellaceae</taxon>
        <taxon>Colletotrichum</taxon>
        <taxon>Colletotrichum truncatum species complex</taxon>
    </lineage>
</organism>